<evidence type="ECO:0000313" key="2">
    <source>
        <dbReference type="Proteomes" id="UP000283090"/>
    </source>
</evidence>
<accession>A0A436ZZ71</accession>
<comment type="caution">
    <text evidence="1">The sequence shown here is derived from an EMBL/GenBank/DDBJ whole genome shotgun (WGS) entry which is preliminary data.</text>
</comment>
<reference evidence="1 2" key="1">
    <citation type="submission" date="2019-01" db="EMBL/GenBank/DDBJ databases">
        <title>Intercellular communication is required for trap formation in the nematode-trapping fungus Duddingtonia flagrans.</title>
        <authorList>
            <person name="Youssar L."/>
            <person name="Wernet V."/>
            <person name="Hensel N."/>
            <person name="Hildebrandt H.-G."/>
            <person name="Fischer R."/>
        </authorList>
    </citation>
    <scope>NUCLEOTIDE SEQUENCE [LARGE SCALE GENOMIC DNA]</scope>
    <source>
        <strain evidence="1 2">CBS H-5679</strain>
    </source>
</reference>
<name>A0A436ZZ71_ARTFL</name>
<evidence type="ECO:0000313" key="1">
    <source>
        <dbReference type="EMBL" id="RVD84072.1"/>
    </source>
</evidence>
<dbReference type="RefSeq" id="XP_067489616.1">
    <property type="nucleotide sequence ID" value="XM_067635159.1"/>
</dbReference>
<dbReference type="GeneID" id="93588152"/>
<protein>
    <submittedName>
        <fullName evidence="1">Uncharacterized protein</fullName>
    </submittedName>
</protein>
<dbReference type="VEuPathDB" id="FungiDB:DFL_005841"/>
<organism evidence="1 2">
    <name type="scientific">Arthrobotrys flagrans</name>
    <name type="common">Nematode-trapping fungus</name>
    <name type="synonym">Trichothecium flagrans</name>
    <dbReference type="NCBI Taxonomy" id="97331"/>
    <lineage>
        <taxon>Eukaryota</taxon>
        <taxon>Fungi</taxon>
        <taxon>Dikarya</taxon>
        <taxon>Ascomycota</taxon>
        <taxon>Pezizomycotina</taxon>
        <taxon>Orbiliomycetes</taxon>
        <taxon>Orbiliales</taxon>
        <taxon>Orbiliaceae</taxon>
        <taxon>Arthrobotrys</taxon>
    </lineage>
</organism>
<sequence length="567" mass="64875">MVSCAQCRLSDRKKKCTPEIRTWPSQRCDYCVISGYSCSEFMSKKQLMTISETRRAELLEKEKLRSVDELISEIDCLLYLREEARQLEYTIRNDSEFGALRLGFGSSDIRQSFYNFGKTRSLIESVSNQVEKVLERARHEAWKTVSRLTCKGDKAKAYILGTISSDKISYLPKVIEDEYMGMDSSAARGGEPAQAILDAAAGLHFRRLKGLEIIFEKWGNANESPSHITLANISHLYKTLAAVAQMCSEDFEYHPKFGISESTDKTLHSDGYPFLRLSPLFFTALFLNEEHVHGTDITDWPRIIPEIGPKNLDEYCGEVKAHVAAAAYFLEKSLFLRVINNIRQYHYQYFLNIGLNAANDAPIRLSIILNQVDTFNHLFDLYHKYLAYGWPDTPASAVYLLKLSEFQDIKTSAKLPLTAFMVAIISFRPEVVSSRRFVNRFLSPEILHLWNGPTAIPLCSVLESEFAQDPDVAMIYLRPIHLAGLLKRDDLFRRLFEYDKGHSSSISTVAVVAVYNDDATLFPLLSYFFEVNAGMRNPRNFWIMSFIKRYGSRKLVDSLHEFFNSQL</sequence>
<dbReference type="EMBL" id="SAEB01000007">
    <property type="protein sequence ID" value="RVD84072.1"/>
    <property type="molecule type" value="Genomic_DNA"/>
</dbReference>
<keyword evidence="2" id="KW-1185">Reference proteome</keyword>
<gene>
    <name evidence="1" type="ORF">DFL_005841</name>
</gene>
<dbReference type="Proteomes" id="UP000283090">
    <property type="component" value="Unassembled WGS sequence"/>
</dbReference>
<dbReference type="AlphaFoldDB" id="A0A436ZZ71"/>
<dbReference type="OrthoDB" id="5380840at2759"/>
<proteinExistence type="predicted"/>